<comment type="caution">
    <text evidence="7">The sequence shown here is derived from an EMBL/GenBank/DDBJ whole genome shotgun (WGS) entry which is preliminary data.</text>
</comment>
<evidence type="ECO:0000256" key="2">
    <source>
        <dbReference type="ARBA" id="ARBA00005679"/>
    </source>
</evidence>
<dbReference type="AlphaFoldDB" id="A0A2P6N546"/>
<dbReference type="InParanoid" id="A0A2P6N546"/>
<evidence type="ECO:0000313" key="8">
    <source>
        <dbReference type="Proteomes" id="UP000241769"/>
    </source>
</evidence>
<dbReference type="EMBL" id="MDYQ01000198">
    <property type="protein sequence ID" value="PRP79079.1"/>
    <property type="molecule type" value="Genomic_DNA"/>
</dbReference>
<dbReference type="PANTHER" id="PTHR13234:SF8">
    <property type="entry name" value="GAMMA-INTERFERON-INDUCIBLE LYSOSOMAL THIOL REDUCTASE"/>
    <property type="match status" value="1"/>
</dbReference>
<dbReference type="PANTHER" id="PTHR13234">
    <property type="entry name" value="GAMMA-INTERFERON INDUCIBLE LYSOSOMAL THIOL REDUCTASE GILT"/>
    <property type="match status" value="1"/>
</dbReference>
<dbReference type="GO" id="GO:0016671">
    <property type="term" value="F:oxidoreductase activity, acting on a sulfur group of donors, disulfide as acceptor"/>
    <property type="evidence" value="ECO:0007669"/>
    <property type="project" value="InterPro"/>
</dbReference>
<gene>
    <name evidence="7" type="ORF">PROFUN_13181</name>
</gene>
<keyword evidence="8" id="KW-1185">Reference proteome</keyword>
<comment type="similarity">
    <text evidence="2">Belongs to the GILT family.</text>
</comment>
<sequence>MKGLLTTTILLVSLLGYNDATDAAGEPQKVSLEFFVMSHCPGAVVIDSMLFQERTDFNQDARFCERFFNPIVQQLAPILNVSMHYIGGEKNGQFECMHGPTECMDNRMQLCAREQTEKWWDFVIEQDGGASTATSNDWNTTALRECAISQRGAQLLSESFRYTESKGVKKSCTMFIQGKLFCVHDGTWKKCKTHDEKKIVQYLCSHYTGESKPAACTQPIIVSQ</sequence>
<keyword evidence="5" id="KW-0325">Glycoprotein</keyword>
<evidence type="ECO:0000313" key="7">
    <source>
        <dbReference type="EMBL" id="PRP79079.1"/>
    </source>
</evidence>
<protein>
    <submittedName>
        <fullName evidence="7">Uncharacterized protein</fullName>
    </submittedName>
</protein>
<dbReference type="InterPro" id="IPR004911">
    <property type="entry name" value="Interferon-induced_GILT"/>
</dbReference>
<feature type="signal peptide" evidence="6">
    <location>
        <begin position="1"/>
        <end position="20"/>
    </location>
</feature>
<evidence type="ECO:0000256" key="4">
    <source>
        <dbReference type="ARBA" id="ARBA00022729"/>
    </source>
</evidence>
<evidence type="ECO:0000256" key="5">
    <source>
        <dbReference type="ARBA" id="ARBA00023180"/>
    </source>
</evidence>
<dbReference type="STRING" id="1890364.A0A2P6N546"/>
<reference evidence="7 8" key="1">
    <citation type="journal article" date="2018" name="Genome Biol. Evol.">
        <title>Multiple Roots of Fruiting Body Formation in Amoebozoa.</title>
        <authorList>
            <person name="Hillmann F."/>
            <person name="Forbes G."/>
            <person name="Novohradska S."/>
            <person name="Ferling I."/>
            <person name="Riege K."/>
            <person name="Groth M."/>
            <person name="Westermann M."/>
            <person name="Marz M."/>
            <person name="Spaller T."/>
            <person name="Winckler T."/>
            <person name="Schaap P."/>
            <person name="Glockner G."/>
        </authorList>
    </citation>
    <scope>NUCLEOTIDE SEQUENCE [LARGE SCALE GENOMIC DNA]</scope>
    <source>
        <strain evidence="7 8">Jena</strain>
    </source>
</reference>
<dbReference type="GO" id="GO:0005576">
    <property type="term" value="C:extracellular region"/>
    <property type="evidence" value="ECO:0007669"/>
    <property type="project" value="UniProtKB-SubCell"/>
</dbReference>
<keyword evidence="3" id="KW-0964">Secreted</keyword>
<accession>A0A2P6N546</accession>
<name>A0A2P6N546_9EUKA</name>
<dbReference type="Proteomes" id="UP000241769">
    <property type="component" value="Unassembled WGS sequence"/>
</dbReference>
<feature type="chain" id="PRO_5015181402" evidence="6">
    <location>
        <begin position="21"/>
        <end position="224"/>
    </location>
</feature>
<organism evidence="7 8">
    <name type="scientific">Planoprotostelium fungivorum</name>
    <dbReference type="NCBI Taxonomy" id="1890364"/>
    <lineage>
        <taxon>Eukaryota</taxon>
        <taxon>Amoebozoa</taxon>
        <taxon>Evosea</taxon>
        <taxon>Variosea</taxon>
        <taxon>Cavosteliida</taxon>
        <taxon>Cavosteliaceae</taxon>
        <taxon>Planoprotostelium</taxon>
    </lineage>
</organism>
<proteinExistence type="inferred from homology"/>
<comment type="subcellular location">
    <subcellularLocation>
        <location evidence="1">Secreted</location>
    </subcellularLocation>
</comment>
<evidence type="ECO:0000256" key="3">
    <source>
        <dbReference type="ARBA" id="ARBA00022525"/>
    </source>
</evidence>
<evidence type="ECO:0000256" key="6">
    <source>
        <dbReference type="SAM" id="SignalP"/>
    </source>
</evidence>
<keyword evidence="4 6" id="KW-0732">Signal</keyword>
<dbReference type="OrthoDB" id="958254at2759"/>
<dbReference type="Pfam" id="PF03227">
    <property type="entry name" value="GILT"/>
    <property type="match status" value="1"/>
</dbReference>
<evidence type="ECO:0000256" key="1">
    <source>
        <dbReference type="ARBA" id="ARBA00004613"/>
    </source>
</evidence>